<dbReference type="UniPathway" id="UPA00275"/>
<evidence type="ECO:0000256" key="4">
    <source>
        <dbReference type="ARBA" id="ARBA00022723"/>
    </source>
</evidence>
<organism evidence="5">
    <name type="scientific">Absidia glauca</name>
    <name type="common">Pin mould</name>
    <dbReference type="NCBI Taxonomy" id="4829"/>
    <lineage>
        <taxon>Eukaryota</taxon>
        <taxon>Fungi</taxon>
        <taxon>Fungi incertae sedis</taxon>
        <taxon>Mucoromycota</taxon>
        <taxon>Mucoromycotina</taxon>
        <taxon>Mucoromycetes</taxon>
        <taxon>Mucorales</taxon>
        <taxon>Cunninghamellaceae</taxon>
        <taxon>Absidia</taxon>
    </lineage>
</organism>
<reference evidence="5" key="1">
    <citation type="submission" date="2016-04" db="EMBL/GenBank/DDBJ databases">
        <authorList>
            <person name="Evans L.H."/>
            <person name="Alamgir A."/>
            <person name="Owens N."/>
            <person name="Weber N.D."/>
            <person name="Virtaneva K."/>
            <person name="Barbian K."/>
            <person name="Babar A."/>
            <person name="Rosenke K."/>
        </authorList>
    </citation>
    <scope>NUCLEOTIDE SEQUENCE [LARGE SCALE GENOMIC DNA]</scope>
    <source>
        <strain evidence="5">CBS 101.48</strain>
    </source>
</reference>
<dbReference type="SUPFAM" id="SSF55821">
    <property type="entry name" value="YrdC/RibB"/>
    <property type="match status" value="1"/>
</dbReference>
<protein>
    <recommendedName>
        <fullName evidence="2">3,4-dihydroxy-2-butanone-4-phosphate synthase</fullName>
        <ecNumber evidence="2">4.1.99.12</ecNumber>
    </recommendedName>
</protein>
<keyword evidence="6" id="KW-1185">Reference proteome</keyword>
<gene>
    <name evidence="5" type="primary">ABSGL_07330.1 scaffold 8717</name>
</gene>
<dbReference type="PANTHER" id="PTHR21327">
    <property type="entry name" value="GTP CYCLOHYDROLASE II-RELATED"/>
    <property type="match status" value="1"/>
</dbReference>
<dbReference type="STRING" id="4829.A0A163M5Y0"/>
<keyword evidence="3" id="KW-0686">Riboflavin biosynthesis</keyword>
<evidence type="ECO:0000256" key="2">
    <source>
        <dbReference type="ARBA" id="ARBA00012153"/>
    </source>
</evidence>
<dbReference type="GO" id="GO:0005829">
    <property type="term" value="C:cytosol"/>
    <property type="evidence" value="ECO:0007669"/>
    <property type="project" value="TreeGrafter"/>
</dbReference>
<dbReference type="Gene3D" id="3.90.870.10">
    <property type="entry name" value="DHBP synthase"/>
    <property type="match status" value="1"/>
</dbReference>
<proteinExistence type="predicted"/>
<dbReference type="EMBL" id="LT553527">
    <property type="protein sequence ID" value="SAM01589.1"/>
    <property type="molecule type" value="Genomic_DNA"/>
</dbReference>
<dbReference type="GO" id="GO:0009231">
    <property type="term" value="P:riboflavin biosynthetic process"/>
    <property type="evidence" value="ECO:0007669"/>
    <property type="project" value="UniProtKB-UniPathway"/>
</dbReference>
<dbReference type="InParanoid" id="A0A163M5Y0"/>
<sequence length="66" mass="7588">METEFNSVEDALKDFADNKFVLVMDNEDRENEGDLIIAAEKVTTEQMAFLIKYSRMHGDGVDKCRI</sequence>
<comment type="pathway">
    <text evidence="1">Cofactor biosynthesis; riboflavin biosynthesis; 2-hydroxy-3-oxobutyl phosphate from D-ribulose 5-phosphate: step 1/1.</text>
</comment>
<keyword evidence="4" id="KW-0479">Metal-binding</keyword>
<dbReference type="PANTHER" id="PTHR21327:SF18">
    <property type="entry name" value="3,4-DIHYDROXY-2-BUTANONE 4-PHOSPHATE SYNTHASE"/>
    <property type="match status" value="1"/>
</dbReference>
<accession>A0A163M5Y0</accession>
<evidence type="ECO:0000256" key="3">
    <source>
        <dbReference type="ARBA" id="ARBA00022619"/>
    </source>
</evidence>
<dbReference type="InterPro" id="IPR017945">
    <property type="entry name" value="DHBP_synth_RibB-like_a/b_dom"/>
</dbReference>
<evidence type="ECO:0000313" key="6">
    <source>
        <dbReference type="Proteomes" id="UP000078561"/>
    </source>
</evidence>
<dbReference type="GO" id="GO:0005758">
    <property type="term" value="C:mitochondrial intermembrane space"/>
    <property type="evidence" value="ECO:0007669"/>
    <property type="project" value="TreeGrafter"/>
</dbReference>
<dbReference type="InterPro" id="IPR000422">
    <property type="entry name" value="DHBP_synthase_RibB"/>
</dbReference>
<evidence type="ECO:0000256" key="1">
    <source>
        <dbReference type="ARBA" id="ARBA00004904"/>
    </source>
</evidence>
<dbReference type="Proteomes" id="UP000078561">
    <property type="component" value="Unassembled WGS sequence"/>
</dbReference>
<dbReference type="GO" id="GO:0008686">
    <property type="term" value="F:3,4-dihydroxy-2-butanone-4-phosphate synthase activity"/>
    <property type="evidence" value="ECO:0007669"/>
    <property type="project" value="UniProtKB-EC"/>
</dbReference>
<dbReference type="AlphaFoldDB" id="A0A163M5Y0"/>
<dbReference type="Pfam" id="PF00926">
    <property type="entry name" value="DHBP_synthase"/>
    <property type="match status" value="1"/>
</dbReference>
<evidence type="ECO:0000313" key="5">
    <source>
        <dbReference type="EMBL" id="SAM01589.1"/>
    </source>
</evidence>
<dbReference type="EC" id="4.1.99.12" evidence="2"/>
<dbReference type="OrthoDB" id="60371at2759"/>
<dbReference type="GO" id="GO:0046872">
    <property type="term" value="F:metal ion binding"/>
    <property type="evidence" value="ECO:0007669"/>
    <property type="project" value="UniProtKB-KW"/>
</dbReference>
<name>A0A163M5Y0_ABSGL</name>